<dbReference type="InterPro" id="IPR013320">
    <property type="entry name" value="ConA-like_dom_sf"/>
</dbReference>
<organism evidence="1 2">
    <name type="scientific">Garciella nitratireducens DSM 15102</name>
    <dbReference type="NCBI Taxonomy" id="1121911"/>
    <lineage>
        <taxon>Bacteria</taxon>
        <taxon>Bacillati</taxon>
        <taxon>Bacillota</taxon>
        <taxon>Clostridia</taxon>
        <taxon>Eubacteriales</taxon>
        <taxon>Eubacteriaceae</taxon>
        <taxon>Garciella</taxon>
    </lineage>
</organism>
<keyword evidence="2" id="KW-1185">Reference proteome</keyword>
<accession>A0A1T4KP56</accession>
<dbReference type="Proteomes" id="UP000196365">
    <property type="component" value="Unassembled WGS sequence"/>
</dbReference>
<dbReference type="AlphaFoldDB" id="A0A1T4KP56"/>
<sequence>MSQYEFPEKNPKKKFRKKKHWKKCCKKKCLISLLLIFLFVIIILCHCLKPMPYPPAEIWFEEEFEEGLGDWEYLDAQWIDNDGAKDNTSVRVARDEYLTPNLNYTFDPVIEGEEMVIEFYMKLEEIPGATTLASLDFSTGEITAVIDGDGYLGLSFGLFEPAQYSTKKLKVGKWEKIQIYINTSEDQVSLYHNDLKILTTDWSGATPLLKIWLGTVWLYGAENYQPTSGTYYDAIRIGNTGLLKPQTLCDKIRVVF</sequence>
<dbReference type="EMBL" id="FUWV01000002">
    <property type="protein sequence ID" value="SJZ44127.1"/>
    <property type="molecule type" value="Genomic_DNA"/>
</dbReference>
<protein>
    <recommendedName>
        <fullName evidence="3">Concanavalin A-like lectin/glucanases superfamily protein</fullName>
    </recommendedName>
</protein>
<dbReference type="SUPFAM" id="SSF49899">
    <property type="entry name" value="Concanavalin A-like lectins/glucanases"/>
    <property type="match status" value="1"/>
</dbReference>
<gene>
    <name evidence="1" type="ORF">SAMN02745973_00634</name>
</gene>
<evidence type="ECO:0008006" key="3">
    <source>
        <dbReference type="Google" id="ProtNLM"/>
    </source>
</evidence>
<name>A0A1T4KP56_9FIRM</name>
<dbReference type="RefSeq" id="WP_087678063.1">
    <property type="nucleotide sequence ID" value="NZ_FUWV01000002.1"/>
</dbReference>
<proteinExistence type="predicted"/>
<reference evidence="1 2" key="1">
    <citation type="submission" date="2017-02" db="EMBL/GenBank/DDBJ databases">
        <authorList>
            <person name="Peterson S.W."/>
        </authorList>
    </citation>
    <scope>NUCLEOTIDE SEQUENCE [LARGE SCALE GENOMIC DNA]</scope>
    <source>
        <strain evidence="1 2">DSM 15102</strain>
    </source>
</reference>
<evidence type="ECO:0000313" key="1">
    <source>
        <dbReference type="EMBL" id="SJZ44127.1"/>
    </source>
</evidence>
<evidence type="ECO:0000313" key="2">
    <source>
        <dbReference type="Proteomes" id="UP000196365"/>
    </source>
</evidence>
<dbReference type="OrthoDB" id="9941395at2"/>